<dbReference type="EnsemblPlants" id="OB04G11680.1">
    <property type="protein sequence ID" value="OB04G11680.1"/>
    <property type="gene ID" value="OB04G11680"/>
</dbReference>
<organism evidence="1">
    <name type="scientific">Oryza brachyantha</name>
    <name type="common">malo sina</name>
    <dbReference type="NCBI Taxonomy" id="4533"/>
    <lineage>
        <taxon>Eukaryota</taxon>
        <taxon>Viridiplantae</taxon>
        <taxon>Streptophyta</taxon>
        <taxon>Embryophyta</taxon>
        <taxon>Tracheophyta</taxon>
        <taxon>Spermatophyta</taxon>
        <taxon>Magnoliopsida</taxon>
        <taxon>Liliopsida</taxon>
        <taxon>Poales</taxon>
        <taxon>Poaceae</taxon>
        <taxon>BOP clade</taxon>
        <taxon>Oryzoideae</taxon>
        <taxon>Oryzeae</taxon>
        <taxon>Oryzinae</taxon>
        <taxon>Oryza</taxon>
    </lineage>
</organism>
<sequence length="304" mass="35523">METTSLLSALGSSWALPFLCATRWTWLQHTALCHRRWHRLRMGVLTLRRVANMTLGFLDRSRRFSSTIDQFNLLYFRASQIHEVDKNFGWMARKLGFEDWWDSAAYSWTIKIPERVKERAVTMVSRDDINTMGMLRQKWGELGLHKKRYPGLQQPDDVNSWHGLHFQESIIIWHIATDLILADRNQTSQNHGDGRKTSGNEALELVEAIRAVPNYLMFLLVTRPDMLPGLPQNWLYEQTCRNIDKRCKKNRDKLISSGGKASNNPFFRVLKKLLRGHSIRCTTPFGVKRTKKTRRNPTREEGEK</sequence>
<evidence type="ECO:0000313" key="1">
    <source>
        <dbReference type="EnsemblPlants" id="OB04G11680.1"/>
    </source>
</evidence>
<keyword evidence="2" id="KW-1185">Reference proteome</keyword>
<evidence type="ECO:0000313" key="2">
    <source>
        <dbReference type="Proteomes" id="UP000006038"/>
    </source>
</evidence>
<dbReference type="AlphaFoldDB" id="J3LVJ3"/>
<evidence type="ECO:0008006" key="3">
    <source>
        <dbReference type="Google" id="ProtNLM"/>
    </source>
</evidence>
<reference evidence="1" key="1">
    <citation type="journal article" date="2013" name="Nat. Commun.">
        <title>Whole-genome sequencing of Oryza brachyantha reveals mechanisms underlying Oryza genome evolution.</title>
        <authorList>
            <person name="Chen J."/>
            <person name="Huang Q."/>
            <person name="Gao D."/>
            <person name="Wang J."/>
            <person name="Lang Y."/>
            <person name="Liu T."/>
            <person name="Li B."/>
            <person name="Bai Z."/>
            <person name="Luis Goicoechea J."/>
            <person name="Liang C."/>
            <person name="Chen C."/>
            <person name="Zhang W."/>
            <person name="Sun S."/>
            <person name="Liao Y."/>
            <person name="Zhang X."/>
            <person name="Yang L."/>
            <person name="Song C."/>
            <person name="Wang M."/>
            <person name="Shi J."/>
            <person name="Liu G."/>
            <person name="Liu J."/>
            <person name="Zhou H."/>
            <person name="Zhou W."/>
            <person name="Yu Q."/>
            <person name="An N."/>
            <person name="Chen Y."/>
            <person name="Cai Q."/>
            <person name="Wang B."/>
            <person name="Liu B."/>
            <person name="Min J."/>
            <person name="Huang Y."/>
            <person name="Wu H."/>
            <person name="Li Z."/>
            <person name="Zhang Y."/>
            <person name="Yin Y."/>
            <person name="Song W."/>
            <person name="Jiang J."/>
            <person name="Jackson S.A."/>
            <person name="Wing R.A."/>
            <person name="Wang J."/>
            <person name="Chen M."/>
        </authorList>
    </citation>
    <scope>NUCLEOTIDE SEQUENCE [LARGE SCALE GENOMIC DNA]</scope>
    <source>
        <strain evidence="1">cv. IRGC 101232</strain>
    </source>
</reference>
<name>J3LVJ3_ORYBR</name>
<dbReference type="PANTHER" id="PTHR31325">
    <property type="entry name" value="OS01G0798800 PROTEIN-RELATED"/>
    <property type="match status" value="1"/>
</dbReference>
<dbReference type="HOGENOM" id="CLU_916378_0_0_1"/>
<proteinExistence type="predicted"/>
<protein>
    <recommendedName>
        <fullName evidence="3">DUF4220 domain-containing protein</fullName>
    </recommendedName>
</protein>
<reference evidence="1" key="2">
    <citation type="submission" date="2013-04" db="UniProtKB">
        <authorList>
            <consortium name="EnsemblPlants"/>
        </authorList>
    </citation>
    <scope>IDENTIFICATION</scope>
</reference>
<dbReference type="Proteomes" id="UP000006038">
    <property type="component" value="Chromosome 4"/>
</dbReference>
<accession>J3LVJ3</accession>
<dbReference type="Gramene" id="OB04G11680.1">
    <property type="protein sequence ID" value="OB04G11680.1"/>
    <property type="gene ID" value="OB04G11680"/>
</dbReference>